<sequence length="155" mass="17502">MDEDVGVLAGKSMTPSGHEKSTRLKRYLIAVAVAGLLLFGCYVAVATYIAATIPPDELLLYEVTEERAREGIVIPLDEEMFRNLPVLDAILRGEGHEDEGDPYMPGDIRLVGSVEYPEKIHRGTIDTYIFDSETGKQKYFEYEGRYYRVGTIYRD</sequence>
<keyword evidence="1" id="KW-0812">Transmembrane</keyword>
<organism evidence="2 3">
    <name type="scientific">Methanoculleus chikugoensis</name>
    <dbReference type="NCBI Taxonomy" id="118126"/>
    <lineage>
        <taxon>Archaea</taxon>
        <taxon>Methanobacteriati</taxon>
        <taxon>Methanobacteriota</taxon>
        <taxon>Stenosarchaea group</taxon>
        <taxon>Methanomicrobia</taxon>
        <taxon>Methanomicrobiales</taxon>
        <taxon>Methanomicrobiaceae</taxon>
        <taxon>Methanoculleus</taxon>
    </lineage>
</organism>
<evidence type="ECO:0000256" key="1">
    <source>
        <dbReference type="SAM" id="Phobius"/>
    </source>
</evidence>
<keyword evidence="1" id="KW-0472">Membrane</keyword>
<proteinExistence type="predicted"/>
<dbReference type="AlphaFoldDB" id="A0A1M4MIR0"/>
<dbReference type="Proteomes" id="UP000184671">
    <property type="component" value="Unassembled WGS sequence"/>
</dbReference>
<name>A0A1M4MIR0_9EURY</name>
<evidence type="ECO:0000313" key="2">
    <source>
        <dbReference type="EMBL" id="SCL74732.1"/>
    </source>
</evidence>
<protein>
    <submittedName>
        <fullName evidence="2">Uncharacterized protein</fullName>
    </submittedName>
</protein>
<gene>
    <name evidence="2" type="ORF">L21_0615</name>
</gene>
<dbReference type="STRING" id="118126.L21_0615"/>
<reference evidence="2 3" key="1">
    <citation type="submission" date="2016-08" db="EMBL/GenBank/DDBJ databases">
        <authorList>
            <person name="Seilhamer J.J."/>
        </authorList>
    </citation>
    <scope>NUCLEOTIDE SEQUENCE [LARGE SCALE GENOMIC DNA]</scope>
    <source>
        <strain evidence="2">L21-II-0</strain>
    </source>
</reference>
<dbReference type="EMBL" id="FMID01000017">
    <property type="protein sequence ID" value="SCL74732.1"/>
    <property type="molecule type" value="Genomic_DNA"/>
</dbReference>
<feature type="transmembrane region" description="Helical" evidence="1">
    <location>
        <begin position="27"/>
        <end position="51"/>
    </location>
</feature>
<dbReference type="OrthoDB" id="105592at2157"/>
<keyword evidence="1" id="KW-1133">Transmembrane helix</keyword>
<dbReference type="RefSeq" id="WP_074369025.1">
    <property type="nucleotide sequence ID" value="NZ_FMID01000017.1"/>
</dbReference>
<accession>A0A1M4MIR0</accession>
<evidence type="ECO:0000313" key="3">
    <source>
        <dbReference type="Proteomes" id="UP000184671"/>
    </source>
</evidence>